<dbReference type="BioCyc" id="PMAR59922:G1G80-1359-MONOMER"/>
<dbReference type="EMBL" id="CP000554">
    <property type="protein sequence ID" value="ABM78308.1"/>
    <property type="molecule type" value="Genomic_DNA"/>
</dbReference>
<dbReference type="PANTHER" id="PTHR47909:SF2">
    <property type="entry name" value="GPI INOSITOL-DEACYLASE"/>
    <property type="match status" value="1"/>
</dbReference>
<evidence type="ECO:0000313" key="2">
    <source>
        <dbReference type="Proteomes" id="UP000002274"/>
    </source>
</evidence>
<dbReference type="KEGG" id="pmf:P9303_15641"/>
<dbReference type="PANTHER" id="PTHR47909">
    <property type="entry name" value="ALPHA/BETA-HYDROLASES SUPERFAMILY PROTEIN"/>
    <property type="match status" value="1"/>
</dbReference>
<dbReference type="HOGENOM" id="CLU_065036_1_1_3"/>
<sequence length="236" mass="26020">MQSVDPNQPVLILGGFLITDEAYTSLASWIQNNQGSIVRVVPTSKFDWLLTSWAFGWSRLLDRVDSIVQELQSISNTGKVTLIGHSSGGVMLRLYLGDQPFSGRIYSGYKSCNRLITLGSPHQAVRATPLRAHVNTLYPACFYADHVDYFSTAGRLSLDSSNASHFAKYTAANFYRSISDDPLLQGDGLVPVSSALLAQSRDLVLNDTAHGGLFGTTWYGSIERIEQWWPYAMGFA</sequence>
<dbReference type="Gene3D" id="3.40.50.1820">
    <property type="entry name" value="alpha/beta hydrolase"/>
    <property type="match status" value="1"/>
</dbReference>
<dbReference type="AlphaFoldDB" id="A2C9Z8"/>
<dbReference type="Proteomes" id="UP000002274">
    <property type="component" value="Chromosome"/>
</dbReference>
<dbReference type="InterPro" id="IPR029058">
    <property type="entry name" value="AB_hydrolase_fold"/>
</dbReference>
<dbReference type="SUPFAM" id="SSF53474">
    <property type="entry name" value="alpha/beta-Hydrolases"/>
    <property type="match status" value="1"/>
</dbReference>
<proteinExistence type="predicted"/>
<dbReference type="Pfam" id="PF02089">
    <property type="entry name" value="Palm_thioest"/>
    <property type="match status" value="1"/>
</dbReference>
<name>A2C9Z8_PROM3</name>
<dbReference type="STRING" id="59922.P9303_15641"/>
<organism evidence="1 2">
    <name type="scientific">Prochlorococcus marinus (strain MIT 9303)</name>
    <dbReference type="NCBI Taxonomy" id="59922"/>
    <lineage>
        <taxon>Bacteria</taxon>
        <taxon>Bacillati</taxon>
        <taxon>Cyanobacteriota</taxon>
        <taxon>Cyanophyceae</taxon>
        <taxon>Synechococcales</taxon>
        <taxon>Prochlorococcaceae</taxon>
        <taxon>Prochlorococcus</taxon>
    </lineage>
</organism>
<reference evidence="1 2" key="1">
    <citation type="journal article" date="2007" name="PLoS Genet.">
        <title>Patterns and implications of gene gain and loss in the evolution of Prochlorococcus.</title>
        <authorList>
            <person name="Kettler G.C."/>
            <person name="Martiny A.C."/>
            <person name="Huang K."/>
            <person name="Zucker J."/>
            <person name="Coleman M.L."/>
            <person name="Rodrigue S."/>
            <person name="Chen F."/>
            <person name="Lapidus A."/>
            <person name="Ferriera S."/>
            <person name="Johnson J."/>
            <person name="Steglich C."/>
            <person name="Church G.M."/>
            <person name="Richardson P."/>
            <person name="Chisholm S.W."/>
        </authorList>
    </citation>
    <scope>NUCLEOTIDE SEQUENCE [LARGE SCALE GENOMIC DNA]</scope>
    <source>
        <strain evidence="1 2">MIT 9303</strain>
    </source>
</reference>
<evidence type="ECO:0000313" key="1">
    <source>
        <dbReference type="EMBL" id="ABM78308.1"/>
    </source>
</evidence>
<gene>
    <name evidence="1" type="ordered locus">P9303_15641</name>
</gene>
<dbReference type="RefSeq" id="WP_011826199.1">
    <property type="nucleotide sequence ID" value="NC_008820.1"/>
</dbReference>
<accession>A2C9Z8</accession>
<protein>
    <submittedName>
        <fullName evidence="1">Esterase/lipase/thioesterase family active site</fullName>
    </submittedName>
</protein>